<protein>
    <recommendedName>
        <fullName evidence="5">RING-type domain-containing protein</fullName>
    </recommendedName>
</protein>
<dbReference type="Pfam" id="PF00097">
    <property type="entry name" value="zf-C3HC4"/>
    <property type="match status" value="1"/>
</dbReference>
<dbReference type="SMART" id="SM00355">
    <property type="entry name" value="ZnF_C2H2"/>
    <property type="match status" value="3"/>
</dbReference>
<dbReference type="SUPFAM" id="SSF57667">
    <property type="entry name" value="beta-beta-alpha zinc fingers"/>
    <property type="match status" value="2"/>
</dbReference>
<dbReference type="InterPro" id="IPR036236">
    <property type="entry name" value="Znf_C2H2_sf"/>
</dbReference>
<dbReference type="InterPro" id="IPR018957">
    <property type="entry name" value="Znf_C3HC4_RING-type"/>
</dbReference>
<dbReference type="Gene3D" id="3.30.160.60">
    <property type="entry name" value="Classic Zinc Finger"/>
    <property type="match status" value="1"/>
</dbReference>
<dbReference type="PANTHER" id="PTHR23041:SF78">
    <property type="entry name" value="E3 UBIQUITIN-PROTEIN LIGASE RNF4"/>
    <property type="match status" value="1"/>
</dbReference>
<dbReference type="Pfam" id="PF12874">
    <property type="entry name" value="zf-met"/>
    <property type="match status" value="1"/>
</dbReference>
<keyword evidence="2 4" id="KW-0863">Zinc-finger</keyword>
<evidence type="ECO:0000256" key="1">
    <source>
        <dbReference type="ARBA" id="ARBA00022723"/>
    </source>
</evidence>
<proteinExistence type="predicted"/>
<evidence type="ECO:0000256" key="3">
    <source>
        <dbReference type="ARBA" id="ARBA00022833"/>
    </source>
</evidence>
<reference evidence="6 7" key="1">
    <citation type="submission" date="2024-05" db="EMBL/GenBank/DDBJ databases">
        <title>A draft genome resource for the thread blight pathogen Marasmius tenuissimus strain MS-2.</title>
        <authorList>
            <person name="Yulfo-Soto G.E."/>
            <person name="Baruah I.K."/>
            <person name="Amoako-Attah I."/>
            <person name="Bukari Y."/>
            <person name="Meinhardt L.W."/>
            <person name="Bailey B.A."/>
            <person name="Cohen S.P."/>
        </authorList>
    </citation>
    <scope>NUCLEOTIDE SEQUENCE [LARGE SCALE GENOMIC DNA]</scope>
    <source>
        <strain evidence="6 7">MS-2</strain>
    </source>
</reference>
<dbReference type="InterPro" id="IPR047134">
    <property type="entry name" value="RNF4"/>
</dbReference>
<dbReference type="InterPro" id="IPR013083">
    <property type="entry name" value="Znf_RING/FYVE/PHD"/>
</dbReference>
<sequence>MPSMKATLSSSSNQFEQQYCSLCDMHFWSKHLLRQHLESTPRHPRCEPCKKSFLNMNSLRNHYVLSSRHNYCRDCDKSFKTPSGFRVHMEYAPCHREDFDDDDAAEYDPAAEPQGWEDEMGAKLDREAHKEDPIVSSNDSTPSMSRVEVGKAILALKQRIAHGQPPKKVAQSCPICLSTPKSMSAAQCGHLFCTSCIRHAFENNQGCPSCRRPGQVTQLRKIDLHVV</sequence>
<dbReference type="SUPFAM" id="SSF57850">
    <property type="entry name" value="RING/U-box"/>
    <property type="match status" value="1"/>
</dbReference>
<dbReference type="Gene3D" id="3.30.40.10">
    <property type="entry name" value="Zinc/RING finger domain, C3HC4 (zinc finger)"/>
    <property type="match status" value="1"/>
</dbReference>
<keyword evidence="1" id="KW-0479">Metal-binding</keyword>
<dbReference type="InterPro" id="IPR001841">
    <property type="entry name" value="Znf_RING"/>
</dbReference>
<dbReference type="Proteomes" id="UP001437256">
    <property type="component" value="Unassembled WGS sequence"/>
</dbReference>
<evidence type="ECO:0000313" key="6">
    <source>
        <dbReference type="EMBL" id="KAL0063323.1"/>
    </source>
</evidence>
<gene>
    <name evidence="6" type="ORF">AAF712_009818</name>
</gene>
<organism evidence="6 7">
    <name type="scientific">Marasmius tenuissimus</name>
    <dbReference type="NCBI Taxonomy" id="585030"/>
    <lineage>
        <taxon>Eukaryota</taxon>
        <taxon>Fungi</taxon>
        <taxon>Dikarya</taxon>
        <taxon>Basidiomycota</taxon>
        <taxon>Agaricomycotina</taxon>
        <taxon>Agaricomycetes</taxon>
        <taxon>Agaricomycetidae</taxon>
        <taxon>Agaricales</taxon>
        <taxon>Marasmiineae</taxon>
        <taxon>Marasmiaceae</taxon>
        <taxon>Marasmius</taxon>
    </lineage>
</organism>
<evidence type="ECO:0000259" key="5">
    <source>
        <dbReference type="PROSITE" id="PS50089"/>
    </source>
</evidence>
<dbReference type="InterPro" id="IPR017907">
    <property type="entry name" value="Znf_RING_CS"/>
</dbReference>
<evidence type="ECO:0000256" key="2">
    <source>
        <dbReference type="ARBA" id="ARBA00022771"/>
    </source>
</evidence>
<dbReference type="EMBL" id="JBBXMP010000084">
    <property type="protein sequence ID" value="KAL0063323.1"/>
    <property type="molecule type" value="Genomic_DNA"/>
</dbReference>
<accession>A0ABR2ZPJ3</accession>
<dbReference type="PROSITE" id="PS50089">
    <property type="entry name" value="ZF_RING_2"/>
    <property type="match status" value="1"/>
</dbReference>
<comment type="caution">
    <text evidence="6">The sequence shown here is derived from an EMBL/GenBank/DDBJ whole genome shotgun (WGS) entry which is preliminary data.</text>
</comment>
<dbReference type="PANTHER" id="PTHR23041">
    <property type="entry name" value="RING FINGER DOMAIN-CONTAINING"/>
    <property type="match status" value="1"/>
</dbReference>
<dbReference type="InterPro" id="IPR013087">
    <property type="entry name" value="Znf_C2H2_type"/>
</dbReference>
<keyword evidence="7" id="KW-1185">Reference proteome</keyword>
<keyword evidence="3" id="KW-0862">Zinc</keyword>
<evidence type="ECO:0000256" key="4">
    <source>
        <dbReference type="PROSITE-ProRule" id="PRU00175"/>
    </source>
</evidence>
<evidence type="ECO:0000313" key="7">
    <source>
        <dbReference type="Proteomes" id="UP001437256"/>
    </source>
</evidence>
<dbReference type="SMART" id="SM00184">
    <property type="entry name" value="RING"/>
    <property type="match status" value="1"/>
</dbReference>
<feature type="domain" description="RING-type" evidence="5">
    <location>
        <begin position="173"/>
        <end position="211"/>
    </location>
</feature>
<name>A0ABR2ZPJ3_9AGAR</name>
<dbReference type="PROSITE" id="PS00518">
    <property type="entry name" value="ZF_RING_1"/>
    <property type="match status" value="1"/>
</dbReference>